<reference evidence="12" key="1">
    <citation type="journal article" date="2020" name="Syst. Appl. Microbiol.">
        <title>Streptomyces alkaliterrae sp. nov., isolated from an alkaline soil, and emended descriptions of Streptomyces alkaliphilus, Streptomyces calidiresistens and Streptomyces durbertensis.</title>
        <authorList>
            <person name="Swiecimska M."/>
            <person name="Golinska P."/>
            <person name="Nouioui I."/>
            <person name="Wypij M."/>
            <person name="Rai M."/>
            <person name="Sangal V."/>
            <person name="Goodfellow M."/>
        </authorList>
    </citation>
    <scope>NUCLEOTIDE SEQUENCE [LARGE SCALE GENOMIC DNA]</scope>
    <source>
        <strain evidence="12">DSM 104538</strain>
    </source>
</reference>
<dbReference type="EMBL" id="WMLF01000031">
    <property type="protein sequence ID" value="MBB1242698.1"/>
    <property type="molecule type" value="Genomic_DNA"/>
</dbReference>
<comment type="subunit">
    <text evidence="9">The Tat system comprises two distinct complexes: a TatABC complex, containing multiple copies of TatA, TatB and TatC subunits, and a separate TatA complex, containing only TatA subunits. Substrates initially bind to the TatABC complex, which probably triggers association of the separate TatA complex to form the active translocon.</text>
</comment>
<dbReference type="InterPro" id="IPR006312">
    <property type="entry name" value="TatA/E"/>
</dbReference>
<name>A0ABR6EC07_9ACTN</name>
<evidence type="ECO:0000256" key="3">
    <source>
        <dbReference type="ARBA" id="ARBA00022475"/>
    </source>
</evidence>
<comment type="function">
    <text evidence="9">Part of the twin-arginine translocation (Tat) system that transports large folded proteins containing a characteristic twin-arginine motif in their signal peptide across membranes. TatA could form the protein-conducting channel of the Tat system.</text>
</comment>
<proteinExistence type="inferred from homology"/>
<dbReference type="PANTHER" id="PTHR42982:SF8">
    <property type="entry name" value="SEC-INDEPENDENT PROTEIN TRANSLOCASE PROTEIN TATA"/>
    <property type="match status" value="1"/>
</dbReference>
<keyword evidence="8 9" id="KW-0472">Membrane</keyword>
<dbReference type="Pfam" id="PF02416">
    <property type="entry name" value="TatA_B_E"/>
    <property type="match status" value="1"/>
</dbReference>
<dbReference type="InterPro" id="IPR003369">
    <property type="entry name" value="TatA/B/E"/>
</dbReference>
<keyword evidence="3 9" id="KW-1003">Cell membrane</keyword>
<keyword evidence="4 9" id="KW-0812">Transmembrane</keyword>
<evidence type="ECO:0000313" key="12">
    <source>
        <dbReference type="Proteomes" id="UP000766698"/>
    </source>
</evidence>
<feature type="region of interest" description="Disordered" evidence="10">
    <location>
        <begin position="49"/>
        <end position="73"/>
    </location>
</feature>
<comment type="similarity">
    <text evidence="9">Belongs to the TatA/E family.</text>
</comment>
<comment type="subcellular location">
    <subcellularLocation>
        <location evidence="1 9">Cell membrane</location>
        <topology evidence="1 9">Single-pass membrane protein</topology>
    </subcellularLocation>
</comment>
<keyword evidence="5 9" id="KW-0653">Protein transport</keyword>
<accession>A0ABR6EC07</accession>
<keyword evidence="2 9" id="KW-0813">Transport</keyword>
<dbReference type="NCBIfam" id="TIGR01411">
    <property type="entry name" value="tatAE"/>
    <property type="match status" value="1"/>
</dbReference>
<dbReference type="Gene3D" id="1.20.5.3310">
    <property type="match status" value="1"/>
</dbReference>
<organism evidence="11 12">
    <name type="scientific">Streptomyces durbertensis</name>
    <dbReference type="NCBI Taxonomy" id="2448886"/>
    <lineage>
        <taxon>Bacteria</taxon>
        <taxon>Bacillati</taxon>
        <taxon>Actinomycetota</taxon>
        <taxon>Actinomycetes</taxon>
        <taxon>Kitasatosporales</taxon>
        <taxon>Streptomycetaceae</taxon>
        <taxon>Streptomyces</taxon>
    </lineage>
</organism>
<feature type="transmembrane region" description="Helical" evidence="9">
    <location>
        <begin position="6"/>
        <end position="24"/>
    </location>
</feature>
<keyword evidence="12" id="KW-1185">Reference proteome</keyword>
<dbReference type="Proteomes" id="UP000766698">
    <property type="component" value="Unassembled WGS sequence"/>
</dbReference>
<feature type="compositionally biased region" description="Low complexity" evidence="10">
    <location>
        <begin position="49"/>
        <end position="60"/>
    </location>
</feature>
<sequence length="73" mass="7501">MVSNGMAPWHLLIVALVAVVVFGSKRLPDAARGLGRALRIFRAEVTAPTTAAPTTPAAAPGRREPAGRSPAGE</sequence>
<evidence type="ECO:0000256" key="2">
    <source>
        <dbReference type="ARBA" id="ARBA00022448"/>
    </source>
</evidence>
<evidence type="ECO:0000313" key="11">
    <source>
        <dbReference type="EMBL" id="MBB1242698.1"/>
    </source>
</evidence>
<dbReference type="RefSeq" id="WP_182854118.1">
    <property type="nucleotide sequence ID" value="NZ_WMLF01000031.1"/>
</dbReference>
<keyword evidence="7 9" id="KW-0811">Translocation</keyword>
<evidence type="ECO:0000256" key="8">
    <source>
        <dbReference type="ARBA" id="ARBA00023136"/>
    </source>
</evidence>
<keyword evidence="6 9" id="KW-1133">Transmembrane helix</keyword>
<evidence type="ECO:0000256" key="5">
    <source>
        <dbReference type="ARBA" id="ARBA00022927"/>
    </source>
</evidence>
<dbReference type="PANTHER" id="PTHR42982">
    <property type="entry name" value="SEC-INDEPENDENT PROTEIN TRANSLOCASE PROTEIN TATA"/>
    <property type="match status" value="1"/>
</dbReference>
<evidence type="ECO:0000256" key="10">
    <source>
        <dbReference type="SAM" id="MobiDB-lite"/>
    </source>
</evidence>
<gene>
    <name evidence="9 11" type="primary">tatA</name>
    <name evidence="11" type="ORF">GL263_03790</name>
</gene>
<evidence type="ECO:0000256" key="7">
    <source>
        <dbReference type="ARBA" id="ARBA00023010"/>
    </source>
</evidence>
<protein>
    <recommendedName>
        <fullName evidence="9">Sec-independent protein translocase protein TatA</fullName>
    </recommendedName>
</protein>
<evidence type="ECO:0000256" key="6">
    <source>
        <dbReference type="ARBA" id="ARBA00022989"/>
    </source>
</evidence>
<evidence type="ECO:0000256" key="1">
    <source>
        <dbReference type="ARBA" id="ARBA00004162"/>
    </source>
</evidence>
<evidence type="ECO:0000256" key="9">
    <source>
        <dbReference type="HAMAP-Rule" id="MF_00236"/>
    </source>
</evidence>
<comment type="caution">
    <text evidence="11">The sequence shown here is derived from an EMBL/GenBank/DDBJ whole genome shotgun (WGS) entry which is preliminary data.</text>
</comment>
<evidence type="ECO:0000256" key="4">
    <source>
        <dbReference type="ARBA" id="ARBA00022692"/>
    </source>
</evidence>
<dbReference type="HAMAP" id="MF_00236">
    <property type="entry name" value="TatA_E"/>
    <property type="match status" value="1"/>
</dbReference>